<keyword evidence="7" id="KW-1185">Reference proteome</keyword>
<keyword evidence="3" id="KW-0804">Transcription</keyword>
<dbReference type="SUPFAM" id="SSF55781">
    <property type="entry name" value="GAF domain-like"/>
    <property type="match status" value="1"/>
</dbReference>
<dbReference type="Gene3D" id="1.10.10.10">
    <property type="entry name" value="Winged helix-like DNA-binding domain superfamily/Winged helix DNA-binding domain"/>
    <property type="match status" value="1"/>
</dbReference>
<keyword evidence="2" id="KW-0238">DNA-binding</keyword>
<dbReference type="EMBL" id="CP058214">
    <property type="protein sequence ID" value="QPC41758.1"/>
    <property type="molecule type" value="Genomic_DNA"/>
</dbReference>
<feature type="domain" description="IclR-ED" evidence="5">
    <location>
        <begin position="69"/>
        <end position="246"/>
    </location>
</feature>
<reference evidence="6 7" key="1">
    <citation type="submission" date="2020-06" db="EMBL/GenBank/DDBJ databases">
        <title>Genome sequence of 2 isolates from Red Sea Mangroves.</title>
        <authorList>
            <person name="Sefrji F."/>
            <person name="Michoud G."/>
            <person name="Merlino G."/>
            <person name="Daffonchio D."/>
        </authorList>
    </citation>
    <scope>NUCLEOTIDE SEQUENCE [LARGE SCALE GENOMIC DNA]</scope>
    <source>
        <strain evidence="6 7">R1DC25</strain>
    </source>
</reference>
<dbReference type="Pfam" id="PF09339">
    <property type="entry name" value="HTH_IclR"/>
    <property type="match status" value="1"/>
</dbReference>
<dbReference type="Pfam" id="PF01614">
    <property type="entry name" value="IclR_C"/>
    <property type="match status" value="1"/>
</dbReference>
<dbReference type="KEGG" id="kmn:HW532_02920"/>
<dbReference type="PROSITE" id="PS51077">
    <property type="entry name" value="HTH_ICLR"/>
    <property type="match status" value="1"/>
</dbReference>
<dbReference type="GO" id="GO:0045892">
    <property type="term" value="P:negative regulation of DNA-templated transcription"/>
    <property type="evidence" value="ECO:0007669"/>
    <property type="project" value="TreeGrafter"/>
</dbReference>
<keyword evidence="1" id="KW-0805">Transcription regulation</keyword>
<gene>
    <name evidence="6" type="ORF">HW532_02920</name>
</gene>
<evidence type="ECO:0000313" key="6">
    <source>
        <dbReference type="EMBL" id="QPC41758.1"/>
    </source>
</evidence>
<dbReference type="GO" id="GO:0003700">
    <property type="term" value="F:DNA-binding transcription factor activity"/>
    <property type="evidence" value="ECO:0007669"/>
    <property type="project" value="TreeGrafter"/>
</dbReference>
<dbReference type="PANTHER" id="PTHR30136">
    <property type="entry name" value="HELIX-TURN-HELIX TRANSCRIPTIONAL REGULATOR, ICLR FAMILY"/>
    <property type="match status" value="1"/>
</dbReference>
<evidence type="ECO:0000259" key="4">
    <source>
        <dbReference type="PROSITE" id="PS51077"/>
    </source>
</evidence>
<evidence type="ECO:0000259" key="5">
    <source>
        <dbReference type="PROSITE" id="PS51078"/>
    </source>
</evidence>
<dbReference type="InterPro" id="IPR029016">
    <property type="entry name" value="GAF-like_dom_sf"/>
</dbReference>
<evidence type="ECO:0000313" key="7">
    <source>
        <dbReference type="Proteomes" id="UP000593594"/>
    </source>
</evidence>
<name>A0A7S8HB40_9HYPH</name>
<dbReference type="Proteomes" id="UP000593594">
    <property type="component" value="Chromosome"/>
</dbReference>
<dbReference type="InterPro" id="IPR005471">
    <property type="entry name" value="Tscrpt_reg_IclR_N"/>
</dbReference>
<evidence type="ECO:0000256" key="1">
    <source>
        <dbReference type="ARBA" id="ARBA00023015"/>
    </source>
</evidence>
<dbReference type="InterPro" id="IPR036390">
    <property type="entry name" value="WH_DNA-bd_sf"/>
</dbReference>
<dbReference type="AlphaFoldDB" id="A0A7S8HB40"/>
<organism evidence="6 7">
    <name type="scientific">Kaustia mangrovi</name>
    <dbReference type="NCBI Taxonomy" id="2593653"/>
    <lineage>
        <taxon>Bacteria</taxon>
        <taxon>Pseudomonadati</taxon>
        <taxon>Pseudomonadota</taxon>
        <taxon>Alphaproteobacteria</taxon>
        <taxon>Hyphomicrobiales</taxon>
        <taxon>Parvibaculaceae</taxon>
        <taxon>Kaustia</taxon>
    </lineage>
</organism>
<dbReference type="InterPro" id="IPR014757">
    <property type="entry name" value="Tscrpt_reg_IclR_C"/>
</dbReference>
<dbReference type="RefSeq" id="WP_213162984.1">
    <property type="nucleotide sequence ID" value="NZ_CP058214.1"/>
</dbReference>
<dbReference type="PANTHER" id="PTHR30136:SF24">
    <property type="entry name" value="HTH-TYPE TRANSCRIPTIONAL REPRESSOR ALLR"/>
    <property type="match status" value="1"/>
</dbReference>
<dbReference type="GO" id="GO:0003677">
    <property type="term" value="F:DNA binding"/>
    <property type="evidence" value="ECO:0007669"/>
    <property type="project" value="UniProtKB-KW"/>
</dbReference>
<evidence type="ECO:0000256" key="3">
    <source>
        <dbReference type="ARBA" id="ARBA00023163"/>
    </source>
</evidence>
<dbReference type="SUPFAM" id="SSF46785">
    <property type="entry name" value="Winged helix' DNA-binding domain"/>
    <property type="match status" value="1"/>
</dbReference>
<protein>
    <submittedName>
        <fullName evidence="6">IclR family transcriptional regulator</fullName>
    </submittedName>
</protein>
<dbReference type="PROSITE" id="PS51078">
    <property type="entry name" value="ICLR_ED"/>
    <property type="match status" value="1"/>
</dbReference>
<dbReference type="SMART" id="SM00346">
    <property type="entry name" value="HTH_ICLR"/>
    <property type="match status" value="1"/>
</dbReference>
<evidence type="ECO:0000256" key="2">
    <source>
        <dbReference type="ARBA" id="ARBA00023125"/>
    </source>
</evidence>
<feature type="domain" description="HTH iclR-type" evidence="4">
    <location>
        <begin position="6"/>
        <end position="68"/>
    </location>
</feature>
<proteinExistence type="predicted"/>
<sequence length="246" mass="26403">MATDISLSAGKAIVVFKAICDLGAPCSLAQIAAAVGYPRTVTVRMVATLEHHGFIERGAQSGLYSVSPKMLHYVQKALAKNPVLSRVDLIMREIVDQTQDTALYMIRNGDVALVMNRMEGSAPVRVFASEVGMELPLHCGGAPLALLAHLPDAEIDDYLSRPLARRTEATVTEPDAVRARIAKVRQAGFSVGDGDLFEYVVAVGAPIFEADGTLAGAVSVGNIIQRYTPERVQEVGRILVDTIARF</sequence>
<dbReference type="InterPro" id="IPR036388">
    <property type="entry name" value="WH-like_DNA-bd_sf"/>
</dbReference>
<accession>A0A7S8HB40</accession>
<dbReference type="Gene3D" id="3.30.450.40">
    <property type="match status" value="1"/>
</dbReference>
<dbReference type="InterPro" id="IPR050707">
    <property type="entry name" value="HTH_MetabolicPath_Reg"/>
</dbReference>